<dbReference type="InterPro" id="IPR026870">
    <property type="entry name" value="Zinc_ribbon_dom"/>
</dbReference>
<evidence type="ECO:0000313" key="9">
    <source>
        <dbReference type="Proteomes" id="UP000185783"/>
    </source>
</evidence>
<evidence type="ECO:0008006" key="10">
    <source>
        <dbReference type="Google" id="ProtNLM"/>
    </source>
</evidence>
<evidence type="ECO:0000313" key="8">
    <source>
        <dbReference type="EMBL" id="OKL44738.1"/>
    </source>
</evidence>
<gene>
    <name evidence="8" type="ORF">A3843_06560</name>
</gene>
<dbReference type="Pfam" id="PF05154">
    <property type="entry name" value="TM2"/>
    <property type="match status" value="1"/>
</dbReference>
<dbReference type="InterPro" id="IPR007829">
    <property type="entry name" value="TM2"/>
</dbReference>
<feature type="domain" description="TM2" evidence="6">
    <location>
        <begin position="52"/>
        <end position="94"/>
    </location>
</feature>
<dbReference type="EMBL" id="LVVZ01000011">
    <property type="protein sequence ID" value="OKL44738.1"/>
    <property type="molecule type" value="Genomic_DNA"/>
</dbReference>
<keyword evidence="9" id="KW-1185">Reference proteome</keyword>
<accession>A0A1U7JJ61</accession>
<keyword evidence="2 5" id="KW-0812">Transmembrane</keyword>
<dbReference type="Proteomes" id="UP000185783">
    <property type="component" value="Unassembled WGS sequence"/>
</dbReference>
<feature type="transmembrane region" description="Helical" evidence="5">
    <location>
        <begin position="82"/>
        <end position="99"/>
    </location>
</feature>
<feature type="transmembrane region" description="Helical" evidence="5">
    <location>
        <begin position="105"/>
        <end position="128"/>
    </location>
</feature>
<feature type="domain" description="Zinc-ribbon" evidence="7">
    <location>
        <begin position="15"/>
        <end position="36"/>
    </location>
</feature>
<dbReference type="STRING" id="197461.A3843_06560"/>
<evidence type="ECO:0000259" key="7">
    <source>
        <dbReference type="Pfam" id="PF13240"/>
    </source>
</evidence>
<dbReference type="RefSeq" id="WP_028481998.1">
    <property type="nucleotide sequence ID" value="NZ_LVVZ01000011.1"/>
</dbReference>
<dbReference type="GO" id="GO:0016020">
    <property type="term" value="C:membrane"/>
    <property type="evidence" value="ECO:0007669"/>
    <property type="project" value="UniProtKB-SubCell"/>
</dbReference>
<evidence type="ECO:0000259" key="6">
    <source>
        <dbReference type="Pfam" id="PF05154"/>
    </source>
</evidence>
<keyword evidence="3 5" id="KW-1133">Transmembrane helix</keyword>
<evidence type="ECO:0000256" key="4">
    <source>
        <dbReference type="ARBA" id="ARBA00023136"/>
    </source>
</evidence>
<comment type="subcellular location">
    <subcellularLocation>
        <location evidence="1">Membrane</location>
        <topology evidence="1">Multi-pass membrane protein</topology>
    </subcellularLocation>
</comment>
<name>A0A1U7JJ61_9HYPH</name>
<evidence type="ECO:0000256" key="1">
    <source>
        <dbReference type="ARBA" id="ARBA00004141"/>
    </source>
</evidence>
<protein>
    <recommendedName>
        <fullName evidence="10">TM2 domain protein</fullName>
    </recommendedName>
</protein>
<keyword evidence="4 5" id="KW-0472">Membrane</keyword>
<sequence length="143" mass="15424">MSYSGQAPTHSGWSFCTYCGHKIAFTAHTCPKCGAPQPKAQGHSHNGEAVSPKRYGVAVSLCGVFGMIGLHHFYLGNILHGLFDLCLFLGWTIILFGMPEASSGLVVLAMALFVIDMIHTCVVFIRLICGKERDSQGRVIAVP</sequence>
<organism evidence="8 9">
    <name type="scientific">Pseudovibrio exalbescens</name>
    <dbReference type="NCBI Taxonomy" id="197461"/>
    <lineage>
        <taxon>Bacteria</taxon>
        <taxon>Pseudomonadati</taxon>
        <taxon>Pseudomonadota</taxon>
        <taxon>Alphaproteobacteria</taxon>
        <taxon>Hyphomicrobiales</taxon>
        <taxon>Stappiaceae</taxon>
        <taxon>Pseudovibrio</taxon>
    </lineage>
</organism>
<reference evidence="8 9" key="1">
    <citation type="submission" date="2016-03" db="EMBL/GenBank/DDBJ databases">
        <title>Genome sequence of Nesiotobacter sp. nov., a moderately halophilic alphaproteobacterium isolated from the Yellow Sea, China.</title>
        <authorList>
            <person name="Zhang G."/>
            <person name="Zhang R."/>
        </authorList>
    </citation>
    <scope>NUCLEOTIDE SEQUENCE [LARGE SCALE GENOMIC DNA]</scope>
    <source>
        <strain evidence="8 9">WB1-6</strain>
    </source>
</reference>
<comment type="caution">
    <text evidence="8">The sequence shown here is derived from an EMBL/GenBank/DDBJ whole genome shotgun (WGS) entry which is preliminary data.</text>
</comment>
<evidence type="ECO:0000256" key="2">
    <source>
        <dbReference type="ARBA" id="ARBA00022692"/>
    </source>
</evidence>
<evidence type="ECO:0000256" key="5">
    <source>
        <dbReference type="SAM" id="Phobius"/>
    </source>
</evidence>
<proteinExistence type="predicted"/>
<dbReference type="AlphaFoldDB" id="A0A1U7JJ61"/>
<dbReference type="Pfam" id="PF13240">
    <property type="entry name" value="Zn_Ribbon_1"/>
    <property type="match status" value="1"/>
</dbReference>
<evidence type="ECO:0000256" key="3">
    <source>
        <dbReference type="ARBA" id="ARBA00022989"/>
    </source>
</evidence>